<dbReference type="Pfam" id="PF01381">
    <property type="entry name" value="HTH_3"/>
    <property type="match status" value="1"/>
</dbReference>
<dbReference type="Gene3D" id="1.10.260.40">
    <property type="entry name" value="lambda repressor-like DNA-binding domains"/>
    <property type="match status" value="1"/>
</dbReference>
<dbReference type="PROSITE" id="PS50943">
    <property type="entry name" value="HTH_CROC1"/>
    <property type="match status" value="1"/>
</dbReference>
<sequence length="110" mass="11630">MGARLQEERQRVGLTQGEFAEKIGVAKRTLAGYEAGTGEIGATALDAARLVGVDVLYVVSGIRAPTPESSLSEPEARLVEDFRKMRSADQGSAQRMVSALAETSAGYDAN</sequence>
<name>A0A2A3MGW6_9PSED</name>
<accession>A0A2A3MGW6</accession>
<organism evidence="3 4">
    <name type="scientific">Pseudomonas abyssi</name>
    <dbReference type="NCBI Taxonomy" id="170540"/>
    <lineage>
        <taxon>Bacteria</taxon>
        <taxon>Pseudomonadati</taxon>
        <taxon>Pseudomonadota</taxon>
        <taxon>Gammaproteobacteria</taxon>
        <taxon>Pseudomonadales</taxon>
        <taxon>Pseudomonadaceae</taxon>
        <taxon>Pseudomonas</taxon>
    </lineage>
</organism>
<dbReference type="AlphaFoldDB" id="A0A2A3MGW6"/>
<dbReference type="SUPFAM" id="SSF47413">
    <property type="entry name" value="lambda repressor-like DNA-binding domains"/>
    <property type="match status" value="1"/>
</dbReference>
<dbReference type="EMBL" id="NTMR01000013">
    <property type="protein sequence ID" value="PBK04048.1"/>
    <property type="molecule type" value="Genomic_DNA"/>
</dbReference>
<evidence type="ECO:0000313" key="4">
    <source>
        <dbReference type="Proteomes" id="UP000242313"/>
    </source>
</evidence>
<gene>
    <name evidence="3" type="ORF">CNQ84_11590</name>
</gene>
<dbReference type="SMART" id="SM00530">
    <property type="entry name" value="HTH_XRE"/>
    <property type="match status" value="1"/>
</dbReference>
<dbReference type="InterPro" id="IPR010982">
    <property type="entry name" value="Lambda_DNA-bd_dom_sf"/>
</dbReference>
<dbReference type="CDD" id="cd00093">
    <property type="entry name" value="HTH_XRE"/>
    <property type="match status" value="1"/>
</dbReference>
<dbReference type="GO" id="GO:0003677">
    <property type="term" value="F:DNA binding"/>
    <property type="evidence" value="ECO:0007669"/>
    <property type="project" value="InterPro"/>
</dbReference>
<dbReference type="InterPro" id="IPR001387">
    <property type="entry name" value="Cro/C1-type_HTH"/>
</dbReference>
<evidence type="ECO:0000256" key="1">
    <source>
        <dbReference type="SAM" id="MobiDB-lite"/>
    </source>
</evidence>
<feature type="domain" description="HTH cro/C1-type" evidence="2">
    <location>
        <begin position="5"/>
        <end position="58"/>
    </location>
</feature>
<keyword evidence="4" id="KW-1185">Reference proteome</keyword>
<proteinExistence type="predicted"/>
<protein>
    <submittedName>
        <fullName evidence="3">Transcriptional regulator</fullName>
    </submittedName>
</protein>
<comment type="caution">
    <text evidence="3">The sequence shown here is derived from an EMBL/GenBank/DDBJ whole genome shotgun (WGS) entry which is preliminary data.</text>
</comment>
<feature type="region of interest" description="Disordered" evidence="1">
    <location>
        <begin position="89"/>
        <end position="110"/>
    </location>
</feature>
<dbReference type="Proteomes" id="UP000242313">
    <property type="component" value="Unassembled WGS sequence"/>
</dbReference>
<reference evidence="3 4" key="1">
    <citation type="submission" date="2017-09" db="EMBL/GenBank/DDBJ databases">
        <title>Pseudomonas abyssi sp. nov. isolated from Abyssopelagic Water.</title>
        <authorList>
            <person name="Wei Y."/>
        </authorList>
    </citation>
    <scope>NUCLEOTIDE SEQUENCE [LARGE SCALE GENOMIC DNA]</scope>
    <source>
        <strain evidence="3 4">MT5</strain>
    </source>
</reference>
<evidence type="ECO:0000259" key="2">
    <source>
        <dbReference type="PROSITE" id="PS50943"/>
    </source>
</evidence>
<evidence type="ECO:0000313" key="3">
    <source>
        <dbReference type="EMBL" id="PBK04048.1"/>
    </source>
</evidence>